<evidence type="ECO:0000256" key="7">
    <source>
        <dbReference type="ARBA" id="ARBA00022840"/>
    </source>
</evidence>
<evidence type="ECO:0000313" key="11">
    <source>
        <dbReference type="EMBL" id="OLP60574.1"/>
    </source>
</evidence>
<comment type="caution">
    <text evidence="11">The sequence shown here is derived from an EMBL/GenBank/DDBJ whole genome shotgun (WGS) entry which is preliminary data.</text>
</comment>
<dbReference type="OrthoDB" id="9805029at2"/>
<dbReference type="GO" id="GO:0016887">
    <property type="term" value="F:ATP hydrolysis activity"/>
    <property type="evidence" value="ECO:0007669"/>
    <property type="project" value="InterPro"/>
</dbReference>
<dbReference type="InterPro" id="IPR003593">
    <property type="entry name" value="AAA+_ATPase"/>
</dbReference>
<keyword evidence="7" id="KW-0067">ATP-binding</keyword>
<dbReference type="PANTHER" id="PTHR43790:SF3">
    <property type="entry name" value="D-ALLOSE IMPORT ATP-BINDING PROTEIN ALSA-RELATED"/>
    <property type="match status" value="1"/>
</dbReference>
<evidence type="ECO:0000256" key="3">
    <source>
        <dbReference type="ARBA" id="ARBA00022475"/>
    </source>
</evidence>
<name>A0A1Q9AYP4_9HYPH</name>
<keyword evidence="9" id="KW-0472">Membrane</keyword>
<dbReference type="CDD" id="cd03216">
    <property type="entry name" value="ABC_Carb_Monos_I"/>
    <property type="match status" value="1"/>
</dbReference>
<dbReference type="PANTHER" id="PTHR43790">
    <property type="entry name" value="CARBOHYDRATE TRANSPORT ATP-BINDING PROTEIN MG119-RELATED"/>
    <property type="match status" value="1"/>
</dbReference>
<evidence type="ECO:0000256" key="8">
    <source>
        <dbReference type="ARBA" id="ARBA00022967"/>
    </source>
</evidence>
<keyword evidence="3" id="KW-1003">Cell membrane</keyword>
<evidence type="ECO:0000256" key="5">
    <source>
        <dbReference type="ARBA" id="ARBA00022737"/>
    </source>
</evidence>
<protein>
    <recommendedName>
        <fullName evidence="10">ABC transporter domain-containing protein</fullName>
    </recommendedName>
</protein>
<dbReference type="SUPFAM" id="SSF52540">
    <property type="entry name" value="P-loop containing nucleoside triphosphate hydrolases"/>
    <property type="match status" value="2"/>
</dbReference>
<keyword evidence="2" id="KW-0813">Transport</keyword>
<keyword evidence="8" id="KW-1278">Translocase</keyword>
<feature type="domain" description="ABC transporter" evidence="10">
    <location>
        <begin position="261"/>
        <end position="503"/>
    </location>
</feature>
<dbReference type="PROSITE" id="PS00211">
    <property type="entry name" value="ABC_TRANSPORTER_1"/>
    <property type="match status" value="1"/>
</dbReference>
<sequence length="512" mass="54944">MTEVSQDKTPRLSVSTMSKAFGRNPVLRGVSFTLERGEVLALVGENGAGKSTLMNIISGGLAQDSGSMTLDGLDYRPARPVEAMRRGVAIAHQETAIMPDLTIAENIYFRREPRNALGLLRQARMHADCTALLAGLGFALDPRALGHSLPAAERQLVEIARAIERRPKLLVLDEPTASLSAHAAETVLALMARLKEQGTSIIFISHRMSEIMDAADRAVVLKDGALTLEARRGDFDRDDLIQAMVGRTLTMVFPERPAPSSKAKPVFELQSAGNAQLPPMTLALRSGEILGIAGLEGQGQRPLARALCGADPFTQGTILIDGKAASLSSPAAAIASGVASIPDDRKHDGLALSLPIRMNMSLFAISEKARFGFLPLRAERSFAQDARARFSIRSTDLEQPVGELSGGNQQKVVFARWLAHVPKILVLYEPTKGVDVQSKSEIYHLVGELAAKGVGVIVISSDLIELIGLSDRILTLYEGRLSGEVERAAFSEERIMALASGPADMAREAAHV</sequence>
<reference evidence="11 12" key="1">
    <citation type="submission" date="2016-09" db="EMBL/GenBank/DDBJ databases">
        <title>Rhizobium sp. nov., a novel species isolated from the rice rhizosphere.</title>
        <authorList>
            <person name="Zhao J."/>
            <person name="Zhang X."/>
        </authorList>
    </citation>
    <scope>NUCLEOTIDE SEQUENCE [LARGE SCALE GENOMIC DNA]</scope>
    <source>
        <strain evidence="11 12">1.7048</strain>
    </source>
</reference>
<keyword evidence="5" id="KW-0677">Repeat</keyword>
<dbReference type="Pfam" id="PF00005">
    <property type="entry name" value="ABC_tran"/>
    <property type="match status" value="2"/>
</dbReference>
<dbReference type="Gene3D" id="3.40.50.300">
    <property type="entry name" value="P-loop containing nucleotide triphosphate hydrolases"/>
    <property type="match status" value="2"/>
</dbReference>
<evidence type="ECO:0000256" key="9">
    <source>
        <dbReference type="ARBA" id="ARBA00023136"/>
    </source>
</evidence>
<evidence type="ECO:0000313" key="12">
    <source>
        <dbReference type="Proteomes" id="UP000186364"/>
    </source>
</evidence>
<evidence type="ECO:0000256" key="1">
    <source>
        <dbReference type="ARBA" id="ARBA00005417"/>
    </source>
</evidence>
<dbReference type="InterPro" id="IPR027417">
    <property type="entry name" value="P-loop_NTPase"/>
</dbReference>
<dbReference type="InterPro" id="IPR017871">
    <property type="entry name" value="ABC_transporter-like_CS"/>
</dbReference>
<evidence type="ECO:0000256" key="6">
    <source>
        <dbReference type="ARBA" id="ARBA00022741"/>
    </source>
</evidence>
<dbReference type="InterPro" id="IPR003439">
    <property type="entry name" value="ABC_transporter-like_ATP-bd"/>
</dbReference>
<dbReference type="CDD" id="cd03215">
    <property type="entry name" value="ABC_Carb_Monos_II"/>
    <property type="match status" value="1"/>
</dbReference>
<dbReference type="GO" id="GO:0005524">
    <property type="term" value="F:ATP binding"/>
    <property type="evidence" value="ECO:0007669"/>
    <property type="project" value="UniProtKB-KW"/>
</dbReference>
<dbReference type="InterPro" id="IPR050107">
    <property type="entry name" value="ABC_carbohydrate_import_ATPase"/>
</dbReference>
<keyword evidence="6" id="KW-0547">Nucleotide-binding</keyword>
<dbReference type="SMART" id="SM00382">
    <property type="entry name" value="AAA"/>
    <property type="match status" value="1"/>
</dbReference>
<keyword evidence="12" id="KW-1185">Reference proteome</keyword>
<comment type="similarity">
    <text evidence="1">Belongs to the ABC transporter superfamily.</text>
</comment>
<dbReference type="AlphaFoldDB" id="A0A1Q9AYP4"/>
<evidence type="ECO:0000256" key="4">
    <source>
        <dbReference type="ARBA" id="ARBA00022597"/>
    </source>
</evidence>
<dbReference type="PROSITE" id="PS50893">
    <property type="entry name" value="ABC_TRANSPORTER_2"/>
    <property type="match status" value="2"/>
</dbReference>
<feature type="domain" description="ABC transporter" evidence="10">
    <location>
        <begin position="12"/>
        <end position="248"/>
    </location>
</feature>
<evidence type="ECO:0000256" key="2">
    <source>
        <dbReference type="ARBA" id="ARBA00022448"/>
    </source>
</evidence>
<proteinExistence type="inferred from homology"/>
<organism evidence="11 12">
    <name type="scientific">Xaviernesmea oryzae</name>
    <dbReference type="NCBI Taxonomy" id="464029"/>
    <lineage>
        <taxon>Bacteria</taxon>
        <taxon>Pseudomonadati</taxon>
        <taxon>Pseudomonadota</taxon>
        <taxon>Alphaproteobacteria</taxon>
        <taxon>Hyphomicrobiales</taxon>
        <taxon>Rhizobiaceae</taxon>
        <taxon>Rhizobium/Agrobacterium group</taxon>
        <taxon>Xaviernesmea</taxon>
    </lineage>
</organism>
<evidence type="ECO:0000259" key="10">
    <source>
        <dbReference type="PROSITE" id="PS50893"/>
    </source>
</evidence>
<keyword evidence="4" id="KW-0762">Sugar transport</keyword>
<accession>A0A1Q9AYP4</accession>
<gene>
    <name evidence="11" type="ORF">BJF93_19820</name>
</gene>
<dbReference type="EMBL" id="MKIP01000035">
    <property type="protein sequence ID" value="OLP60574.1"/>
    <property type="molecule type" value="Genomic_DNA"/>
</dbReference>
<dbReference type="Proteomes" id="UP000186364">
    <property type="component" value="Unassembled WGS sequence"/>
</dbReference>